<dbReference type="RefSeq" id="WP_037482183.1">
    <property type="nucleotide sequence ID" value="NZ_AZRA01000061.1"/>
</dbReference>
<keyword evidence="2" id="KW-1185">Reference proteome</keyword>
<protein>
    <submittedName>
        <fullName evidence="1">Uncharacterized protein</fullName>
    </submittedName>
</protein>
<gene>
    <name evidence="1" type="ORF">X805_23790</name>
</gene>
<comment type="caution">
    <text evidence="1">The sequence shown here is derived from an EMBL/GenBank/DDBJ whole genome shotgun (WGS) entry which is preliminary data.</text>
</comment>
<evidence type="ECO:0000313" key="2">
    <source>
        <dbReference type="Proteomes" id="UP000026714"/>
    </source>
</evidence>
<dbReference type="EMBL" id="AZRA01000061">
    <property type="protein sequence ID" value="KDB52009.1"/>
    <property type="molecule type" value="Genomic_DNA"/>
</dbReference>
<dbReference type="AlphaFoldDB" id="A0A059KLG4"/>
<dbReference type="STRING" id="34103.SAMN05421778_101312"/>
<evidence type="ECO:0000313" key="1">
    <source>
        <dbReference type="EMBL" id="KDB52009.1"/>
    </source>
</evidence>
<sequence length="147" mass="15480">MSNEKTEEKTDGAAGADTTSAVVVTGLEQLRVAPNGQHNAVDIGRGIYEELNLRVFASIRQAIVNAAVAIGRRELGGYPNEAMRQIQTGFLLAAADAMERDHGKIDVESDEARHLLATLFGATLGPLSAPDAAAPEAMGRDGSETLH</sequence>
<reference evidence="1 2" key="1">
    <citation type="journal article" date="2014" name="FEMS Microbiol. Ecol.">
        <title>Sphaerotilus natans encrusted with nanoball-shaped Fe(III) oxide minerals formed by nitrate-reducing mixotrophic Fe(II) oxidation.</title>
        <authorList>
            <person name="Park S."/>
            <person name="Kim D.H."/>
            <person name="Lee J.H."/>
            <person name="Hur H.G."/>
        </authorList>
    </citation>
    <scope>NUCLEOTIDE SEQUENCE [LARGE SCALE GENOMIC DNA]</scope>
    <source>
        <strain evidence="1 2">DSM 6575</strain>
    </source>
</reference>
<accession>A0A059KLG4</accession>
<name>A0A059KLG4_9BURK</name>
<proteinExistence type="predicted"/>
<dbReference type="Proteomes" id="UP000026714">
    <property type="component" value="Unassembled WGS sequence"/>
</dbReference>
<organism evidence="1 2">
    <name type="scientific">Sphaerotilus natans subsp. natans DSM 6575</name>
    <dbReference type="NCBI Taxonomy" id="1286631"/>
    <lineage>
        <taxon>Bacteria</taxon>
        <taxon>Pseudomonadati</taxon>
        <taxon>Pseudomonadota</taxon>
        <taxon>Betaproteobacteria</taxon>
        <taxon>Burkholderiales</taxon>
        <taxon>Sphaerotilaceae</taxon>
        <taxon>Sphaerotilus</taxon>
    </lineage>
</organism>